<dbReference type="Pfam" id="PF02518">
    <property type="entry name" value="HATPase_c"/>
    <property type="match status" value="1"/>
</dbReference>
<dbReference type="Pfam" id="PF00672">
    <property type="entry name" value="HAMP"/>
    <property type="match status" value="1"/>
</dbReference>
<name>A0A076LKG0_9GAMM</name>
<evidence type="ECO:0000256" key="7">
    <source>
        <dbReference type="ARBA" id="ARBA00022777"/>
    </source>
</evidence>
<gene>
    <name evidence="12" type="primary">yfhK</name>
    <name evidence="12" type="ORF">ETEE_2536</name>
</gene>
<dbReference type="GO" id="GO:0005524">
    <property type="term" value="F:ATP binding"/>
    <property type="evidence" value="ECO:0007669"/>
    <property type="project" value="UniProtKB-KW"/>
</dbReference>
<evidence type="ECO:0000256" key="4">
    <source>
        <dbReference type="ARBA" id="ARBA00022553"/>
    </source>
</evidence>
<keyword evidence="4" id="KW-0597">Phosphoprotein</keyword>
<dbReference type="Gene3D" id="6.10.340.10">
    <property type="match status" value="1"/>
</dbReference>
<reference evidence="12 13" key="1">
    <citation type="journal article" date="2012" name="PLoS ONE">
        <title>Edwardsiella comparative phylogenomics reveal the new intra/inter-species taxonomic relationships, virulence evolution and niche adaptation mechanisms.</title>
        <authorList>
            <person name="Yang M."/>
            <person name="Lv Y."/>
            <person name="Xiao J."/>
            <person name="Wu H."/>
            <person name="Zheng H."/>
            <person name="Liu Q."/>
            <person name="Zhang Y."/>
            <person name="Wang Q."/>
        </authorList>
    </citation>
    <scope>NUCLEOTIDE SEQUENCE [LARGE SCALE GENOMIC DNA]</scope>
    <source>
        <strain evidence="13">080813</strain>
    </source>
</reference>
<dbReference type="EC" id="2.7.13.3" evidence="3"/>
<dbReference type="GO" id="GO:0007234">
    <property type="term" value="P:osmosensory signaling via phosphorelay pathway"/>
    <property type="evidence" value="ECO:0007669"/>
    <property type="project" value="TreeGrafter"/>
</dbReference>
<sequence length="471" mass="52833">MPWPLFPRSLRQLVLLAFLLVLLPLLVLAYQAYQSLNHLSAQAADINHTTLSDARRSEAMAALALEMERSYRQYCVLGDETLAALYQRQHAQYRQLLERHAALLPDGSDYAQLDSLLRQLAAPRCANSLPLASADGQLAQFSRANGAMVQATRNVLFGRGQQLQQAIAERGRYFGWQALVLFLVSVLLVALFTRMIIGPVKGVERMIRRLGEGLSLQACPPFRGPREIRTLAQRILWLSDRLAWLESQRHEFLRHLSHELKTPLASLREGTELLADGVAGPLSADQREVVTILDDSSRRLQVLIEQLLDYNRRLADAPPESAQLELAALLERVVAAHRLPARAKNIQTRYALDETRCRAQPVLLERVLENLYSNAVHYGAESGTIWLRTRRDGEHLVIEVANSGTPIPANEHAMIFEPFFQGSHQRKGAVKGSGLGLSIARDSLRRMHGDLRLIADDEADVCFRIELPIAR</sequence>
<dbReference type="PROSITE" id="PS50109">
    <property type="entry name" value="HIS_KIN"/>
    <property type="match status" value="1"/>
</dbReference>
<evidence type="ECO:0000256" key="2">
    <source>
        <dbReference type="ARBA" id="ARBA00004370"/>
    </source>
</evidence>
<dbReference type="Pfam" id="PF00512">
    <property type="entry name" value="HisKA"/>
    <property type="match status" value="1"/>
</dbReference>
<evidence type="ECO:0000256" key="10">
    <source>
        <dbReference type="SAM" id="Phobius"/>
    </source>
</evidence>
<dbReference type="Gene3D" id="1.10.287.130">
    <property type="match status" value="1"/>
</dbReference>
<dbReference type="InterPro" id="IPR003594">
    <property type="entry name" value="HATPase_dom"/>
</dbReference>
<evidence type="ECO:0000256" key="9">
    <source>
        <dbReference type="ARBA" id="ARBA00023012"/>
    </source>
</evidence>
<dbReference type="GO" id="GO:0016020">
    <property type="term" value="C:membrane"/>
    <property type="evidence" value="ECO:0007669"/>
    <property type="project" value="UniProtKB-SubCell"/>
</dbReference>
<dbReference type="GeneID" id="33940116"/>
<dbReference type="CDD" id="cd00082">
    <property type="entry name" value="HisKA"/>
    <property type="match status" value="1"/>
</dbReference>
<dbReference type="PANTHER" id="PTHR42878">
    <property type="entry name" value="TWO-COMPONENT HISTIDINE KINASE"/>
    <property type="match status" value="1"/>
</dbReference>
<dbReference type="AlphaFoldDB" id="A0A076LKG0"/>
<keyword evidence="6" id="KW-0547">Nucleotide-binding</keyword>
<dbReference type="EMBL" id="CP006664">
    <property type="protein sequence ID" value="AIJ08975.1"/>
    <property type="molecule type" value="Genomic_DNA"/>
</dbReference>
<evidence type="ECO:0000256" key="5">
    <source>
        <dbReference type="ARBA" id="ARBA00022679"/>
    </source>
</evidence>
<dbReference type="PRINTS" id="PR00344">
    <property type="entry name" value="BCTRLSENSOR"/>
</dbReference>
<evidence type="ECO:0000313" key="13">
    <source>
        <dbReference type="Proteomes" id="UP000028681"/>
    </source>
</evidence>
<dbReference type="GO" id="GO:0000156">
    <property type="term" value="F:phosphorelay response regulator activity"/>
    <property type="evidence" value="ECO:0007669"/>
    <property type="project" value="TreeGrafter"/>
</dbReference>
<evidence type="ECO:0000256" key="1">
    <source>
        <dbReference type="ARBA" id="ARBA00000085"/>
    </source>
</evidence>
<dbReference type="HOGENOM" id="CLU_000445_89_23_6"/>
<dbReference type="KEGG" id="ete:ETEE_2536"/>
<evidence type="ECO:0000256" key="6">
    <source>
        <dbReference type="ARBA" id="ARBA00022741"/>
    </source>
</evidence>
<dbReference type="SMART" id="SM00388">
    <property type="entry name" value="HisKA"/>
    <property type="match status" value="1"/>
</dbReference>
<dbReference type="GO" id="GO:0000155">
    <property type="term" value="F:phosphorelay sensor kinase activity"/>
    <property type="evidence" value="ECO:0007669"/>
    <property type="project" value="InterPro"/>
</dbReference>
<comment type="subcellular location">
    <subcellularLocation>
        <location evidence="2">Membrane</location>
    </subcellularLocation>
</comment>
<dbReference type="Proteomes" id="UP000028681">
    <property type="component" value="Chromosome"/>
</dbReference>
<evidence type="ECO:0000313" key="12">
    <source>
        <dbReference type="EMBL" id="AIJ08975.1"/>
    </source>
</evidence>
<protein>
    <recommendedName>
        <fullName evidence="3">histidine kinase</fullName>
        <ecNumber evidence="3">2.7.13.3</ecNumber>
    </recommendedName>
</protein>
<dbReference type="PANTHER" id="PTHR42878:SF7">
    <property type="entry name" value="SENSOR HISTIDINE KINASE GLRK"/>
    <property type="match status" value="1"/>
</dbReference>
<feature type="domain" description="Histidine kinase" evidence="11">
    <location>
        <begin position="255"/>
        <end position="471"/>
    </location>
</feature>
<feature type="transmembrane region" description="Helical" evidence="10">
    <location>
        <begin position="173"/>
        <end position="197"/>
    </location>
</feature>
<dbReference type="SUPFAM" id="SSF55874">
    <property type="entry name" value="ATPase domain of HSP90 chaperone/DNA topoisomerase II/histidine kinase"/>
    <property type="match status" value="1"/>
</dbReference>
<dbReference type="InterPro" id="IPR004358">
    <property type="entry name" value="Sig_transdc_His_kin-like_C"/>
</dbReference>
<dbReference type="Gene3D" id="3.30.565.10">
    <property type="entry name" value="Histidine kinase-like ATPase, C-terminal domain"/>
    <property type="match status" value="1"/>
</dbReference>
<dbReference type="InterPro" id="IPR036890">
    <property type="entry name" value="HATPase_C_sf"/>
</dbReference>
<keyword evidence="9" id="KW-0902">Two-component regulatory system</keyword>
<dbReference type="GO" id="GO:0030295">
    <property type="term" value="F:protein kinase activator activity"/>
    <property type="evidence" value="ECO:0007669"/>
    <property type="project" value="TreeGrafter"/>
</dbReference>
<evidence type="ECO:0000256" key="8">
    <source>
        <dbReference type="ARBA" id="ARBA00022840"/>
    </source>
</evidence>
<dbReference type="RefSeq" id="WP_034163247.1">
    <property type="nucleotide sequence ID" value="NZ_CP006664.1"/>
</dbReference>
<evidence type="ECO:0000259" key="11">
    <source>
        <dbReference type="PROSITE" id="PS50109"/>
    </source>
</evidence>
<keyword evidence="5" id="KW-0808">Transferase</keyword>
<keyword evidence="10" id="KW-0812">Transmembrane</keyword>
<organism evidence="12 13">
    <name type="scientific">Edwardsiella anguillarum ET080813</name>
    <dbReference type="NCBI Taxonomy" id="667120"/>
    <lineage>
        <taxon>Bacteria</taxon>
        <taxon>Pseudomonadati</taxon>
        <taxon>Pseudomonadota</taxon>
        <taxon>Gammaproteobacteria</taxon>
        <taxon>Enterobacterales</taxon>
        <taxon>Hafniaceae</taxon>
        <taxon>Edwardsiella</taxon>
    </lineage>
</organism>
<keyword evidence="8" id="KW-0067">ATP-binding</keyword>
<accession>A0A076LKG0</accession>
<dbReference type="SMART" id="SM00387">
    <property type="entry name" value="HATPase_c"/>
    <property type="match status" value="1"/>
</dbReference>
<keyword evidence="7 12" id="KW-0418">Kinase</keyword>
<proteinExistence type="predicted"/>
<keyword evidence="10" id="KW-0472">Membrane</keyword>
<dbReference type="InterPro" id="IPR005467">
    <property type="entry name" value="His_kinase_dom"/>
</dbReference>
<evidence type="ECO:0000256" key="3">
    <source>
        <dbReference type="ARBA" id="ARBA00012438"/>
    </source>
</evidence>
<keyword evidence="10" id="KW-1133">Transmembrane helix</keyword>
<dbReference type="InterPro" id="IPR036097">
    <property type="entry name" value="HisK_dim/P_sf"/>
</dbReference>
<comment type="catalytic activity">
    <reaction evidence="1">
        <text>ATP + protein L-histidine = ADP + protein N-phospho-L-histidine.</text>
        <dbReference type="EC" id="2.7.13.3"/>
    </reaction>
</comment>
<dbReference type="InterPro" id="IPR003661">
    <property type="entry name" value="HisK_dim/P_dom"/>
</dbReference>
<dbReference type="InterPro" id="IPR003660">
    <property type="entry name" value="HAMP_dom"/>
</dbReference>
<dbReference type="SUPFAM" id="SSF47384">
    <property type="entry name" value="Homodimeric domain of signal transducing histidine kinase"/>
    <property type="match status" value="1"/>
</dbReference>
<dbReference type="InterPro" id="IPR050351">
    <property type="entry name" value="BphY/WalK/GraS-like"/>
</dbReference>